<protein>
    <submittedName>
        <fullName evidence="2">Uncharacterized protein</fullName>
    </submittedName>
</protein>
<feature type="transmembrane region" description="Helical" evidence="1">
    <location>
        <begin position="66"/>
        <end position="87"/>
    </location>
</feature>
<name>A0A1X0N573_9PSED</name>
<sequence length="97" mass="10534">LFVQNLITRTVRTNGFSNAFTARRLFITSILLLLICLALAFISFAARAGAVGGSGAPDNARLILDGMLLVSEYLFYGALLITITALLKRSSEKRSPR</sequence>
<comment type="caution">
    <text evidence="2">The sequence shown here is derived from an EMBL/GenBank/DDBJ whole genome shotgun (WGS) entry which is preliminary data.</text>
</comment>
<accession>A0A1X0N573</accession>
<evidence type="ECO:0000313" key="3">
    <source>
        <dbReference type="Proteomes" id="UP000192815"/>
    </source>
</evidence>
<dbReference type="Proteomes" id="UP000192815">
    <property type="component" value="Unassembled WGS sequence"/>
</dbReference>
<reference evidence="3" key="1">
    <citation type="submission" date="2017-02" db="EMBL/GenBank/DDBJ databases">
        <title>Pseudomonas floridae sp. nov., a novel pathogenic bacterial species isolated from tomato.</title>
        <authorList>
            <person name="Timilsina S."/>
            <person name="Vallad G.E."/>
            <person name="Jones J.B."/>
        </authorList>
    </citation>
    <scope>NUCLEOTIDE SEQUENCE [LARGE SCALE GENOMIC DNA]</scope>
    <source>
        <strain evidence="3">GEV388</strain>
    </source>
</reference>
<gene>
    <name evidence="2" type="ORF">BZK31_13705</name>
</gene>
<evidence type="ECO:0000313" key="2">
    <source>
        <dbReference type="EMBL" id="ORC58713.1"/>
    </source>
</evidence>
<keyword evidence="1" id="KW-0472">Membrane</keyword>
<feature type="transmembrane region" description="Helical" evidence="1">
    <location>
        <begin position="25"/>
        <end position="46"/>
    </location>
</feature>
<feature type="non-terminal residue" evidence="2">
    <location>
        <position position="1"/>
    </location>
</feature>
<evidence type="ECO:0000256" key="1">
    <source>
        <dbReference type="SAM" id="Phobius"/>
    </source>
</evidence>
<proteinExistence type="predicted"/>
<keyword evidence="1" id="KW-0812">Transmembrane</keyword>
<keyword evidence="3" id="KW-1185">Reference proteome</keyword>
<dbReference type="RefSeq" id="WP_208617203.1">
    <property type="nucleotide sequence ID" value="NZ_MUIO01000050.1"/>
</dbReference>
<organism evidence="2 3">
    <name type="scientific">Pseudomonas floridensis</name>
    <dbReference type="NCBI Taxonomy" id="1958950"/>
    <lineage>
        <taxon>Bacteria</taxon>
        <taxon>Pseudomonadati</taxon>
        <taxon>Pseudomonadota</taxon>
        <taxon>Gammaproteobacteria</taxon>
        <taxon>Pseudomonadales</taxon>
        <taxon>Pseudomonadaceae</taxon>
        <taxon>Pseudomonas</taxon>
    </lineage>
</organism>
<dbReference type="EMBL" id="MUIO01000050">
    <property type="protein sequence ID" value="ORC58713.1"/>
    <property type="molecule type" value="Genomic_DNA"/>
</dbReference>
<keyword evidence="1" id="KW-1133">Transmembrane helix</keyword>
<dbReference type="AlphaFoldDB" id="A0A1X0N573"/>